<dbReference type="InterPro" id="IPR013325">
    <property type="entry name" value="RNA_pol_sigma_r2"/>
</dbReference>
<feature type="domain" description="RNA polymerase sigma factor 70 region 4 type 2" evidence="6">
    <location>
        <begin position="116"/>
        <end position="166"/>
    </location>
</feature>
<dbReference type="PANTHER" id="PTHR43133:SF51">
    <property type="entry name" value="RNA POLYMERASE SIGMA FACTOR"/>
    <property type="match status" value="1"/>
</dbReference>
<dbReference type="Proteomes" id="UP000248066">
    <property type="component" value="Unassembled WGS sequence"/>
</dbReference>
<dbReference type="Gene3D" id="1.10.1740.10">
    <property type="match status" value="1"/>
</dbReference>
<dbReference type="CDD" id="cd06171">
    <property type="entry name" value="Sigma70_r4"/>
    <property type="match status" value="1"/>
</dbReference>
<name>A0A2W0H3V8_9BACI</name>
<dbReference type="GO" id="GO:0016987">
    <property type="term" value="F:sigma factor activity"/>
    <property type="evidence" value="ECO:0007669"/>
    <property type="project" value="UniProtKB-KW"/>
</dbReference>
<dbReference type="GO" id="GO:0003677">
    <property type="term" value="F:DNA binding"/>
    <property type="evidence" value="ECO:0007669"/>
    <property type="project" value="InterPro"/>
</dbReference>
<evidence type="ECO:0000256" key="4">
    <source>
        <dbReference type="ARBA" id="ARBA00023163"/>
    </source>
</evidence>
<comment type="caution">
    <text evidence="7">The sequence shown here is derived from an EMBL/GenBank/DDBJ whole genome shotgun (WGS) entry which is preliminary data.</text>
</comment>
<dbReference type="AlphaFoldDB" id="A0A2W0H3V8"/>
<dbReference type="PANTHER" id="PTHR43133">
    <property type="entry name" value="RNA POLYMERASE ECF-TYPE SIGMA FACTO"/>
    <property type="match status" value="1"/>
</dbReference>
<keyword evidence="2" id="KW-0805">Transcription regulation</keyword>
<keyword evidence="3" id="KW-0731">Sigma factor</keyword>
<evidence type="ECO:0000313" key="8">
    <source>
        <dbReference type="Proteomes" id="UP000248066"/>
    </source>
</evidence>
<dbReference type="RefSeq" id="WP_110520277.1">
    <property type="nucleotide sequence ID" value="NZ_PDOF01000002.1"/>
</dbReference>
<evidence type="ECO:0000259" key="5">
    <source>
        <dbReference type="Pfam" id="PF04542"/>
    </source>
</evidence>
<dbReference type="SUPFAM" id="SSF88946">
    <property type="entry name" value="Sigma2 domain of RNA polymerase sigma factors"/>
    <property type="match status" value="1"/>
</dbReference>
<reference evidence="7 8" key="1">
    <citation type="submission" date="2017-10" db="EMBL/GenBank/DDBJ databases">
        <title>Bacillus sp. nov., a halophilic bacterium isolated from a Yangshapao Lake.</title>
        <authorList>
            <person name="Wang H."/>
        </authorList>
    </citation>
    <scope>NUCLEOTIDE SEQUENCE [LARGE SCALE GENOMIC DNA]</scope>
    <source>
        <strain evidence="7 8">YSP-3</strain>
    </source>
</reference>
<organism evidence="7 8">
    <name type="scientific">Alteribacter lacisalsi</name>
    <dbReference type="NCBI Taxonomy" id="2045244"/>
    <lineage>
        <taxon>Bacteria</taxon>
        <taxon>Bacillati</taxon>
        <taxon>Bacillota</taxon>
        <taxon>Bacilli</taxon>
        <taxon>Bacillales</taxon>
        <taxon>Bacillaceae</taxon>
        <taxon>Alteribacter</taxon>
    </lineage>
</organism>
<dbReference type="InterPro" id="IPR039425">
    <property type="entry name" value="RNA_pol_sigma-70-like"/>
</dbReference>
<proteinExistence type="inferred from homology"/>
<keyword evidence="8" id="KW-1185">Reference proteome</keyword>
<dbReference type="Pfam" id="PF04542">
    <property type="entry name" value="Sigma70_r2"/>
    <property type="match status" value="1"/>
</dbReference>
<evidence type="ECO:0000313" key="7">
    <source>
        <dbReference type="EMBL" id="PYZ96514.1"/>
    </source>
</evidence>
<protein>
    <submittedName>
        <fullName evidence="7">RNA polymerase subunit sigma-70</fullName>
    </submittedName>
</protein>
<evidence type="ECO:0000256" key="3">
    <source>
        <dbReference type="ARBA" id="ARBA00023082"/>
    </source>
</evidence>
<dbReference type="InterPro" id="IPR007627">
    <property type="entry name" value="RNA_pol_sigma70_r2"/>
</dbReference>
<sequence>MQSEHLRGLAKRFQEGDDEAFERLYEQLHPPLYTFLFRFTRNEQMSMDLVQDTFLKFYKSRSAYRSEKAGVKTYLFRIGYTLMLNRINRRKKWRQLLPFLVPDPVMTVSSDDRITIREALLTLPETQRAAVILHYYHDLKFREIAEILGLPEGTVKSRVFTGIKKLREELEGETNEKRAQRAEI</sequence>
<dbReference type="InterPro" id="IPR013249">
    <property type="entry name" value="RNA_pol_sigma70_r4_t2"/>
</dbReference>
<dbReference type="NCBIfam" id="TIGR02937">
    <property type="entry name" value="sigma70-ECF"/>
    <property type="match status" value="1"/>
</dbReference>
<dbReference type="Pfam" id="PF08281">
    <property type="entry name" value="Sigma70_r4_2"/>
    <property type="match status" value="1"/>
</dbReference>
<evidence type="ECO:0000259" key="6">
    <source>
        <dbReference type="Pfam" id="PF08281"/>
    </source>
</evidence>
<dbReference type="Gene3D" id="1.10.10.10">
    <property type="entry name" value="Winged helix-like DNA-binding domain superfamily/Winged helix DNA-binding domain"/>
    <property type="match status" value="1"/>
</dbReference>
<gene>
    <name evidence="7" type="ORF">CR205_12415</name>
</gene>
<dbReference type="GO" id="GO:0006352">
    <property type="term" value="P:DNA-templated transcription initiation"/>
    <property type="evidence" value="ECO:0007669"/>
    <property type="project" value="InterPro"/>
</dbReference>
<keyword evidence="4" id="KW-0804">Transcription</keyword>
<evidence type="ECO:0000256" key="1">
    <source>
        <dbReference type="ARBA" id="ARBA00010641"/>
    </source>
</evidence>
<dbReference type="OrthoDB" id="3472490at2"/>
<dbReference type="InterPro" id="IPR014284">
    <property type="entry name" value="RNA_pol_sigma-70_dom"/>
</dbReference>
<feature type="domain" description="RNA polymerase sigma-70 region 2" evidence="5">
    <location>
        <begin position="24"/>
        <end position="91"/>
    </location>
</feature>
<accession>A0A2W0H3V8</accession>
<dbReference type="EMBL" id="PDOF01000002">
    <property type="protein sequence ID" value="PYZ96514.1"/>
    <property type="molecule type" value="Genomic_DNA"/>
</dbReference>
<dbReference type="InterPro" id="IPR013324">
    <property type="entry name" value="RNA_pol_sigma_r3/r4-like"/>
</dbReference>
<evidence type="ECO:0000256" key="2">
    <source>
        <dbReference type="ARBA" id="ARBA00023015"/>
    </source>
</evidence>
<dbReference type="InterPro" id="IPR036388">
    <property type="entry name" value="WH-like_DNA-bd_sf"/>
</dbReference>
<comment type="similarity">
    <text evidence="1">Belongs to the sigma-70 factor family. ECF subfamily.</text>
</comment>
<dbReference type="SUPFAM" id="SSF88659">
    <property type="entry name" value="Sigma3 and sigma4 domains of RNA polymerase sigma factors"/>
    <property type="match status" value="1"/>
</dbReference>